<reference evidence="2 3" key="1">
    <citation type="submission" date="2020-10" db="EMBL/GenBank/DDBJ databases">
        <title>Wide distribution of Phycisphaera-like planctomycetes from WD2101 soil group in peatlands and genome analysis of the first cultivated representative.</title>
        <authorList>
            <person name="Dedysh S.N."/>
            <person name="Beletsky A.V."/>
            <person name="Ivanova A."/>
            <person name="Kulichevskaya I.S."/>
            <person name="Suzina N.E."/>
            <person name="Philippov D.A."/>
            <person name="Rakitin A.L."/>
            <person name="Mardanov A.V."/>
            <person name="Ravin N.V."/>
        </authorList>
    </citation>
    <scope>NUCLEOTIDE SEQUENCE [LARGE SCALE GENOMIC DNA]</scope>
    <source>
        <strain evidence="2 3">M1803</strain>
    </source>
</reference>
<protein>
    <recommendedName>
        <fullName evidence="4">Helix-turn-helix domain-containing protein</fullName>
    </recommendedName>
</protein>
<organism evidence="2 3">
    <name type="scientific">Humisphaera borealis</name>
    <dbReference type="NCBI Taxonomy" id="2807512"/>
    <lineage>
        <taxon>Bacteria</taxon>
        <taxon>Pseudomonadati</taxon>
        <taxon>Planctomycetota</taxon>
        <taxon>Phycisphaerae</taxon>
        <taxon>Tepidisphaerales</taxon>
        <taxon>Tepidisphaeraceae</taxon>
        <taxon>Humisphaera</taxon>
    </lineage>
</organism>
<dbReference type="RefSeq" id="WP_206292503.1">
    <property type="nucleotide sequence ID" value="NZ_CP063458.1"/>
</dbReference>
<dbReference type="Proteomes" id="UP000593765">
    <property type="component" value="Chromosome"/>
</dbReference>
<evidence type="ECO:0000313" key="3">
    <source>
        <dbReference type="Proteomes" id="UP000593765"/>
    </source>
</evidence>
<keyword evidence="3" id="KW-1185">Reference proteome</keyword>
<evidence type="ECO:0000256" key="1">
    <source>
        <dbReference type="SAM" id="MobiDB-lite"/>
    </source>
</evidence>
<proteinExistence type="predicted"/>
<dbReference type="KEGG" id="hbs:IPV69_25240"/>
<accession>A0A7M2WW72</accession>
<dbReference type="EMBL" id="CP063458">
    <property type="protein sequence ID" value="QOV89462.1"/>
    <property type="molecule type" value="Genomic_DNA"/>
</dbReference>
<dbReference type="AlphaFoldDB" id="A0A7M2WW72"/>
<sequence length="404" mass="44145">MSADRFDNPAAPLHSHQIRVDTAEELVTVQIGGEGSVPGGFAKFFNRVVDSEAWAHLSDAGRAAYIPMVRFADHRNQYRVQIGQASLMKYAGLSRSSIKRAIKDLLQSKLLVLVEQGGVTPDGRNESNLYQLMVPVDPRPRLGTPETPTAIPWTHRSAAGMARDEALRPNPLPVQPRTPSRFEVEPTAGPAENPVAGRSRTPSGARRTHPGTVTADPQLRSIKEVEDNNTSSRLPQPVVPVREASTDAAALLVENGVEAPVARKLAGEFPVSRIVDVIDTMRFRAARGKCDNPGGFIRDALVKQWQTPRAVVDARAKAEAAEKSRIASERQRQAEQAKVATVNAEDRQTEQLIAALDDDELEMLAMEVLKKYDGNTAVLAVLTRKPPRQCRLMKMEIAGMLGRG</sequence>
<name>A0A7M2WW72_9BACT</name>
<evidence type="ECO:0000313" key="2">
    <source>
        <dbReference type="EMBL" id="QOV89462.1"/>
    </source>
</evidence>
<evidence type="ECO:0008006" key="4">
    <source>
        <dbReference type="Google" id="ProtNLM"/>
    </source>
</evidence>
<feature type="region of interest" description="Disordered" evidence="1">
    <location>
        <begin position="167"/>
        <end position="218"/>
    </location>
</feature>
<gene>
    <name evidence="2" type="ORF">IPV69_25240</name>
</gene>